<comment type="caution">
    <text evidence="1">The sequence shown here is derived from an EMBL/GenBank/DDBJ whole genome shotgun (WGS) entry which is preliminary data.</text>
</comment>
<proteinExistence type="predicted"/>
<dbReference type="EMBL" id="JACBYV010000001">
    <property type="protein sequence ID" value="NYH72257.1"/>
    <property type="molecule type" value="Genomic_DNA"/>
</dbReference>
<dbReference type="Proteomes" id="UP000578688">
    <property type="component" value="Unassembled WGS sequence"/>
</dbReference>
<evidence type="ECO:0000313" key="1">
    <source>
        <dbReference type="EMBL" id="NYH72257.1"/>
    </source>
</evidence>
<evidence type="ECO:0000313" key="2">
    <source>
        <dbReference type="Proteomes" id="UP000578688"/>
    </source>
</evidence>
<keyword evidence="2" id="KW-1185">Reference proteome</keyword>
<protein>
    <submittedName>
        <fullName evidence="1">Uncharacterized protein</fullName>
    </submittedName>
</protein>
<sequence length="160" mass="18440">MTSWLPDQPIPRPDIVMYAEFENYRENVPEGWTIEDVEFLWWAAAACLDYQALREELEEAIREGYDPGCFRYSPIADLDGNGRYPFTIFKLLREILPVGALLAVDDESQKGCEEICEVLGSFIIQNQIWHFLTSKVLILVPVEVLPDRLRDLRFSADLGL</sequence>
<accession>A0A7Y9XLM8</accession>
<name>A0A7Y9XLM8_9GAMM</name>
<reference evidence="1 2" key="1">
    <citation type="submission" date="2020-07" db="EMBL/GenBank/DDBJ databases">
        <title>Genomic analyses of the natural microbiome of Caenorhabditis elegans.</title>
        <authorList>
            <person name="Samuel B."/>
        </authorList>
    </citation>
    <scope>NUCLEOTIDE SEQUENCE [LARGE SCALE GENOMIC DNA]</scope>
    <source>
        <strain evidence="1 2">BIGb0408</strain>
    </source>
</reference>
<gene>
    <name evidence="1" type="ORF">FHR27_000867</name>
</gene>
<organism evidence="1 2">
    <name type="scientific">Phytopseudomonas flavescens</name>
    <dbReference type="NCBI Taxonomy" id="29435"/>
    <lineage>
        <taxon>Bacteria</taxon>
        <taxon>Pseudomonadati</taxon>
        <taxon>Pseudomonadota</taxon>
        <taxon>Gammaproteobacteria</taxon>
        <taxon>Pseudomonadales</taxon>
        <taxon>Pseudomonadaceae</taxon>
        <taxon>Phytopseudomonas</taxon>
    </lineage>
</organism>
<dbReference type="AlphaFoldDB" id="A0A7Y9XLM8"/>
<dbReference type="RefSeq" id="WP_179537891.1">
    <property type="nucleotide sequence ID" value="NZ_JACBYV010000001.1"/>
</dbReference>